<keyword evidence="2" id="KW-1185">Reference proteome</keyword>
<organism evidence="1 2">
    <name type="scientific">Nocardioides marinquilinus</name>
    <dbReference type="NCBI Taxonomy" id="1210400"/>
    <lineage>
        <taxon>Bacteria</taxon>
        <taxon>Bacillati</taxon>
        <taxon>Actinomycetota</taxon>
        <taxon>Actinomycetes</taxon>
        <taxon>Propionibacteriales</taxon>
        <taxon>Nocardioidaceae</taxon>
        <taxon>Nocardioides</taxon>
    </lineage>
</organism>
<dbReference type="InterPro" id="IPR052022">
    <property type="entry name" value="26kDa_periplasmic_antigen"/>
</dbReference>
<gene>
    <name evidence="1" type="ORF">GCM10023340_29820</name>
</gene>
<dbReference type="PANTHER" id="PTHR34387">
    <property type="entry name" value="SLR1258 PROTEIN"/>
    <property type="match status" value="1"/>
</dbReference>
<proteinExistence type="predicted"/>
<dbReference type="PANTHER" id="PTHR34387:SF1">
    <property type="entry name" value="PERIPLASMIC IMMUNOGENIC PROTEIN"/>
    <property type="match status" value="1"/>
</dbReference>
<evidence type="ECO:0000313" key="1">
    <source>
        <dbReference type="EMBL" id="GAA5151253.1"/>
    </source>
</evidence>
<name>A0ABP9PS98_9ACTN</name>
<reference evidence="2" key="1">
    <citation type="journal article" date="2019" name="Int. J. Syst. Evol. Microbiol.">
        <title>The Global Catalogue of Microorganisms (GCM) 10K type strain sequencing project: providing services to taxonomists for standard genome sequencing and annotation.</title>
        <authorList>
            <consortium name="The Broad Institute Genomics Platform"/>
            <consortium name="The Broad Institute Genome Sequencing Center for Infectious Disease"/>
            <person name="Wu L."/>
            <person name="Ma J."/>
        </authorList>
    </citation>
    <scope>NUCLEOTIDE SEQUENCE [LARGE SCALE GENOMIC DNA]</scope>
    <source>
        <strain evidence="2">JCM 18459</strain>
    </source>
</reference>
<accession>A0ABP9PS98</accession>
<dbReference type="Proteomes" id="UP001500221">
    <property type="component" value="Unassembled WGS sequence"/>
</dbReference>
<dbReference type="RefSeq" id="WP_345460014.1">
    <property type="nucleotide sequence ID" value="NZ_BAABKG010000003.1"/>
</dbReference>
<comment type="caution">
    <text evidence="1">The sequence shown here is derived from an EMBL/GenBank/DDBJ whole genome shotgun (WGS) entry which is preliminary data.</text>
</comment>
<dbReference type="Gene3D" id="3.30.110.170">
    <property type="entry name" value="Protein of unknown function (DUF541), domain 1"/>
    <property type="match status" value="1"/>
</dbReference>
<sequence length="199" mass="20351">MLTSRTVTTTGHGRVSLPRTSAVVRVGAAHQAGTLADALAGAESGRAAVVDVARRHVDAAAVSSRSLDVWPAHDTPGFEARHTLAIRCADPQVAARVVQELADEVGDRLRLDGVTLAAVPTEDDVRTARERAFADARQRAVHLAELAGTALGSVVSLAEGATSTGGGPGPLGLAAKTDAALEPGEEDLTATVTVVWELG</sequence>
<dbReference type="InterPro" id="IPR007497">
    <property type="entry name" value="SIMPL/DUF541"/>
</dbReference>
<dbReference type="Gene3D" id="3.30.70.2970">
    <property type="entry name" value="Protein of unknown function (DUF541), domain 2"/>
    <property type="match status" value="1"/>
</dbReference>
<evidence type="ECO:0000313" key="2">
    <source>
        <dbReference type="Proteomes" id="UP001500221"/>
    </source>
</evidence>
<protein>
    <submittedName>
        <fullName evidence="1">SIMPL domain-containing protein</fullName>
    </submittedName>
</protein>
<dbReference type="EMBL" id="BAABKG010000003">
    <property type="protein sequence ID" value="GAA5151253.1"/>
    <property type="molecule type" value="Genomic_DNA"/>
</dbReference>
<dbReference type="Pfam" id="PF04402">
    <property type="entry name" value="SIMPL"/>
    <property type="match status" value="1"/>
</dbReference>